<evidence type="ECO:0000313" key="3">
    <source>
        <dbReference type="Proteomes" id="UP001107558"/>
    </source>
</evidence>
<sequence length="499" mass="55246">MGKKDKSKKKKGFGIEKTAAKTDKKLLAKQKKLLQKLGEDDIETIVSQLQQNPQTQEPTESLSAPPSPRSNLAVASLDDIIYFHGGEFFNGAKVECFGDLFAYNTNKNEWKIIKSVPCPTPRSGHQMISTAANGGELWLFGGEFASPSGLQFYHFRDLWKFSIASKKWENIKTQNGPSARSGHRMFLHKKRIILFGGFHDNNQTFLYHNDVWVFSMEKYNWTKIETDGIAPTPRSGVGIGALSDDKIIVFGGYTKSSAKAGSERGTTHADAFILQETSGKWKWNTTKPGGRRPTPRSGVACATAPNGRIYIFGGVMDTEEDDENLRGLFSNEIHFLDNQSGGLAWRKVELKKKKEAEPEKTAESSSQPTQAIKTTTDGIFTITVAGSKQETSTASQSSSQLDVGGPSPRMNAAIAIVRHNLWIFGGSYEQGSRQFTLCDFYSLDINKCDAWKTHIGNLPSLQWLGSDSEDSSDSEKNDDDEDESDDSESEEDSDEMDVN</sequence>
<comment type="caution">
    <text evidence="2">The sequence shown here is derived from an EMBL/GenBank/DDBJ whole genome shotgun (WGS) entry which is preliminary data.</text>
</comment>
<protein>
    <recommendedName>
        <fullName evidence="4">Kelch domain-containing protein 4</fullName>
    </recommendedName>
</protein>
<name>A0A9J6BEM7_POLVA</name>
<dbReference type="InterPro" id="IPR015915">
    <property type="entry name" value="Kelch-typ_b-propeller"/>
</dbReference>
<dbReference type="InterPro" id="IPR052588">
    <property type="entry name" value="Kelch_domain_protein"/>
</dbReference>
<dbReference type="Pfam" id="PF24681">
    <property type="entry name" value="Kelch_KLHDC2_KLHL20_DRC7"/>
    <property type="match status" value="1"/>
</dbReference>
<feature type="compositionally biased region" description="Low complexity" evidence="1">
    <location>
        <begin position="387"/>
        <end position="400"/>
    </location>
</feature>
<dbReference type="PANTHER" id="PTHR46063:SF1">
    <property type="entry name" value="KELCH DOMAIN-CONTAINING PROTEIN 4"/>
    <property type="match status" value="1"/>
</dbReference>
<feature type="compositionally biased region" description="Basic and acidic residues" evidence="1">
    <location>
        <begin position="353"/>
        <end position="362"/>
    </location>
</feature>
<feature type="compositionally biased region" description="Acidic residues" evidence="1">
    <location>
        <begin position="467"/>
        <end position="499"/>
    </location>
</feature>
<organism evidence="2 3">
    <name type="scientific">Polypedilum vanderplanki</name>
    <name type="common">Sleeping chironomid midge</name>
    <dbReference type="NCBI Taxonomy" id="319348"/>
    <lineage>
        <taxon>Eukaryota</taxon>
        <taxon>Metazoa</taxon>
        <taxon>Ecdysozoa</taxon>
        <taxon>Arthropoda</taxon>
        <taxon>Hexapoda</taxon>
        <taxon>Insecta</taxon>
        <taxon>Pterygota</taxon>
        <taxon>Neoptera</taxon>
        <taxon>Endopterygota</taxon>
        <taxon>Diptera</taxon>
        <taxon>Nematocera</taxon>
        <taxon>Chironomoidea</taxon>
        <taxon>Chironomidae</taxon>
        <taxon>Chironominae</taxon>
        <taxon>Polypedilum</taxon>
        <taxon>Polypedilum</taxon>
    </lineage>
</organism>
<feature type="region of interest" description="Disordered" evidence="1">
    <location>
        <begin position="461"/>
        <end position="499"/>
    </location>
</feature>
<feature type="region of interest" description="Disordered" evidence="1">
    <location>
        <begin position="386"/>
        <end position="406"/>
    </location>
</feature>
<evidence type="ECO:0008006" key="4">
    <source>
        <dbReference type="Google" id="ProtNLM"/>
    </source>
</evidence>
<feature type="region of interest" description="Disordered" evidence="1">
    <location>
        <begin position="45"/>
        <end position="69"/>
    </location>
</feature>
<dbReference type="AlphaFoldDB" id="A0A9J6BEM7"/>
<keyword evidence="3" id="KW-1185">Reference proteome</keyword>
<feature type="region of interest" description="Disordered" evidence="1">
    <location>
        <begin position="353"/>
        <end position="373"/>
    </location>
</feature>
<proteinExistence type="predicted"/>
<evidence type="ECO:0000313" key="2">
    <source>
        <dbReference type="EMBL" id="KAG5668071.1"/>
    </source>
</evidence>
<dbReference type="Proteomes" id="UP001107558">
    <property type="component" value="Chromosome 4"/>
</dbReference>
<dbReference type="EMBL" id="JADBJN010000004">
    <property type="protein sequence ID" value="KAG5668071.1"/>
    <property type="molecule type" value="Genomic_DNA"/>
</dbReference>
<gene>
    <name evidence="2" type="ORF">PVAND_016026</name>
</gene>
<dbReference type="Gene3D" id="2.120.10.80">
    <property type="entry name" value="Kelch-type beta propeller"/>
    <property type="match status" value="2"/>
</dbReference>
<feature type="compositionally biased region" description="Polar residues" evidence="1">
    <location>
        <begin position="364"/>
        <end position="373"/>
    </location>
</feature>
<evidence type="ECO:0000256" key="1">
    <source>
        <dbReference type="SAM" id="MobiDB-lite"/>
    </source>
</evidence>
<dbReference type="SUPFAM" id="SSF117281">
    <property type="entry name" value="Kelch motif"/>
    <property type="match status" value="1"/>
</dbReference>
<dbReference type="OrthoDB" id="4447at2759"/>
<reference evidence="2" key="1">
    <citation type="submission" date="2021-03" db="EMBL/GenBank/DDBJ databases">
        <title>Chromosome level genome of the anhydrobiotic midge Polypedilum vanderplanki.</title>
        <authorList>
            <person name="Yoshida Y."/>
            <person name="Kikawada T."/>
            <person name="Gusev O."/>
        </authorList>
    </citation>
    <scope>NUCLEOTIDE SEQUENCE</scope>
    <source>
        <strain evidence="2">NIAS01</strain>
        <tissue evidence="2">Whole body or cell culture</tissue>
    </source>
</reference>
<feature type="compositionally biased region" description="Polar residues" evidence="1">
    <location>
        <begin position="45"/>
        <end position="64"/>
    </location>
</feature>
<dbReference type="PANTHER" id="PTHR46063">
    <property type="entry name" value="KELCH DOMAIN-CONTAINING PROTEIN"/>
    <property type="match status" value="1"/>
</dbReference>
<accession>A0A9J6BEM7</accession>